<dbReference type="EMBL" id="KZ821490">
    <property type="protein sequence ID" value="PYH29621.1"/>
    <property type="molecule type" value="Genomic_DNA"/>
</dbReference>
<evidence type="ECO:0000313" key="1">
    <source>
        <dbReference type="EMBL" id="PYH29621.1"/>
    </source>
</evidence>
<name>A0A318Y5T7_ASPNB</name>
<accession>A0A318Y5T7</accession>
<dbReference type="GeneID" id="37122295"/>
<keyword evidence="2" id="KW-1185">Reference proteome</keyword>
<dbReference type="Proteomes" id="UP000247647">
    <property type="component" value="Unassembled WGS sequence"/>
</dbReference>
<dbReference type="RefSeq" id="XP_025475099.1">
    <property type="nucleotide sequence ID" value="XM_025619839.1"/>
</dbReference>
<sequence>AGDNLRDLQNIRVLPKNKIQSTKHIKPVRMQIRSLVCRSSIHIALYHGDRKPESSMGE</sequence>
<proteinExistence type="predicted"/>
<evidence type="ECO:0000313" key="2">
    <source>
        <dbReference type="Proteomes" id="UP000247647"/>
    </source>
</evidence>
<dbReference type="AlphaFoldDB" id="A0A318Y5T7"/>
<feature type="non-terminal residue" evidence="1">
    <location>
        <position position="1"/>
    </location>
</feature>
<protein>
    <submittedName>
        <fullName evidence="1">Uncharacterized protein</fullName>
    </submittedName>
</protein>
<reference evidence="1" key="1">
    <citation type="submission" date="2016-12" db="EMBL/GenBank/DDBJ databases">
        <title>The genomes of Aspergillus section Nigri reveals drivers in fungal speciation.</title>
        <authorList>
            <consortium name="DOE Joint Genome Institute"/>
            <person name="Vesth T.C."/>
            <person name="Nybo J."/>
            <person name="Theobald S."/>
            <person name="Brandl J."/>
            <person name="Frisvad J.C."/>
            <person name="Nielsen K.F."/>
            <person name="Lyhne E.K."/>
            <person name="Kogle M.E."/>
            <person name="Kuo A."/>
            <person name="Riley R."/>
            <person name="Clum A."/>
            <person name="Nolan M."/>
            <person name="Lipzen A."/>
            <person name="Salamov A."/>
            <person name="Henrissat B."/>
            <person name="Wiebenga A."/>
            <person name="De Vries R.P."/>
            <person name="Grigoriev I.V."/>
            <person name="Mortensen U.H."/>
            <person name="Andersen M.R."/>
            <person name="Baker S.E."/>
        </authorList>
    </citation>
    <scope>NUCLEOTIDE SEQUENCE [LARGE SCALE GENOMIC DNA]</scope>
    <source>
        <strain evidence="1">CBS 115656</strain>
    </source>
</reference>
<gene>
    <name evidence="1" type="ORF">BO87DRAFT_319296</name>
</gene>
<organism evidence="1 2">
    <name type="scientific">Aspergillus neoniger (strain CBS 115656)</name>
    <dbReference type="NCBI Taxonomy" id="1448310"/>
    <lineage>
        <taxon>Eukaryota</taxon>
        <taxon>Fungi</taxon>
        <taxon>Dikarya</taxon>
        <taxon>Ascomycota</taxon>
        <taxon>Pezizomycotina</taxon>
        <taxon>Eurotiomycetes</taxon>
        <taxon>Eurotiomycetidae</taxon>
        <taxon>Eurotiales</taxon>
        <taxon>Aspergillaceae</taxon>
        <taxon>Aspergillus</taxon>
        <taxon>Aspergillus subgen. Circumdati</taxon>
    </lineage>
</organism>